<comment type="caution">
    <text evidence="2">The sequence shown here is derived from an EMBL/GenBank/DDBJ whole genome shotgun (WGS) entry which is preliminary data.</text>
</comment>
<sequence>MRAIVTSIMLMDSTDGDDWDTHLPTVERNINTAINKTTGYSPFKGLYGYEPLFEDASLVRTFNDVDDPARPAEIQQDIRETVGKKQETLKAYFDKKRYEPETYHVGDVVAVRRLPVSDGRPTKTQLRYKGPFVITAVLSKNMYRIERLGEDGPCYTTLAHISQLKIYRNHEDDLLEDEKTEGGECETFQVDEDVVTDEGESEVISEDETEEEWKPTSEENASDEHVMPDPRTRRSRKLPAR</sequence>
<keyword evidence="3" id="KW-1185">Reference proteome</keyword>
<dbReference type="EMBL" id="JASPKY010000273">
    <property type="protein sequence ID" value="KAK9711763.1"/>
    <property type="molecule type" value="Genomic_DNA"/>
</dbReference>
<dbReference type="PANTHER" id="PTHR37984:SF5">
    <property type="entry name" value="PROTEIN NYNRIN-LIKE"/>
    <property type="match status" value="1"/>
</dbReference>
<evidence type="ECO:0000256" key="1">
    <source>
        <dbReference type="SAM" id="MobiDB-lite"/>
    </source>
</evidence>
<organism evidence="2 3">
    <name type="scientific">Popillia japonica</name>
    <name type="common">Japanese beetle</name>
    <dbReference type="NCBI Taxonomy" id="7064"/>
    <lineage>
        <taxon>Eukaryota</taxon>
        <taxon>Metazoa</taxon>
        <taxon>Ecdysozoa</taxon>
        <taxon>Arthropoda</taxon>
        <taxon>Hexapoda</taxon>
        <taxon>Insecta</taxon>
        <taxon>Pterygota</taxon>
        <taxon>Neoptera</taxon>
        <taxon>Endopterygota</taxon>
        <taxon>Coleoptera</taxon>
        <taxon>Polyphaga</taxon>
        <taxon>Scarabaeiformia</taxon>
        <taxon>Scarabaeidae</taxon>
        <taxon>Rutelinae</taxon>
        <taxon>Popillia</taxon>
    </lineage>
</organism>
<dbReference type="GO" id="GO:0003676">
    <property type="term" value="F:nucleic acid binding"/>
    <property type="evidence" value="ECO:0007669"/>
    <property type="project" value="InterPro"/>
</dbReference>
<dbReference type="Proteomes" id="UP001458880">
    <property type="component" value="Unassembled WGS sequence"/>
</dbReference>
<evidence type="ECO:0000313" key="2">
    <source>
        <dbReference type="EMBL" id="KAK9711763.1"/>
    </source>
</evidence>
<gene>
    <name evidence="2" type="ORF">QE152_g25275</name>
</gene>
<evidence type="ECO:0008006" key="4">
    <source>
        <dbReference type="Google" id="ProtNLM"/>
    </source>
</evidence>
<feature type="compositionally biased region" description="Basic and acidic residues" evidence="1">
    <location>
        <begin position="212"/>
        <end position="232"/>
    </location>
</feature>
<dbReference type="AlphaFoldDB" id="A0AAW1K1Y8"/>
<evidence type="ECO:0000313" key="3">
    <source>
        <dbReference type="Proteomes" id="UP001458880"/>
    </source>
</evidence>
<dbReference type="PANTHER" id="PTHR37984">
    <property type="entry name" value="PROTEIN CBG26694"/>
    <property type="match status" value="1"/>
</dbReference>
<protein>
    <recommendedName>
        <fullName evidence="4">Polyprotein</fullName>
    </recommendedName>
</protein>
<feature type="compositionally biased region" description="Acidic residues" evidence="1">
    <location>
        <begin position="189"/>
        <end position="211"/>
    </location>
</feature>
<accession>A0AAW1K1Y8</accession>
<dbReference type="Gene3D" id="3.30.420.10">
    <property type="entry name" value="Ribonuclease H-like superfamily/Ribonuclease H"/>
    <property type="match status" value="1"/>
</dbReference>
<name>A0AAW1K1Y8_POPJA</name>
<reference evidence="2 3" key="1">
    <citation type="journal article" date="2024" name="BMC Genomics">
        <title>De novo assembly and annotation of Popillia japonica's genome with initial clues to its potential as an invasive pest.</title>
        <authorList>
            <person name="Cucini C."/>
            <person name="Boschi S."/>
            <person name="Funari R."/>
            <person name="Cardaioli E."/>
            <person name="Iannotti N."/>
            <person name="Marturano G."/>
            <person name="Paoli F."/>
            <person name="Bruttini M."/>
            <person name="Carapelli A."/>
            <person name="Frati F."/>
            <person name="Nardi F."/>
        </authorList>
    </citation>
    <scope>NUCLEOTIDE SEQUENCE [LARGE SCALE GENOMIC DNA]</scope>
    <source>
        <strain evidence="2">DMR45628</strain>
    </source>
</reference>
<dbReference type="InterPro" id="IPR050951">
    <property type="entry name" value="Retrovirus_Pol_polyprotein"/>
</dbReference>
<proteinExistence type="predicted"/>
<dbReference type="InterPro" id="IPR036397">
    <property type="entry name" value="RNaseH_sf"/>
</dbReference>
<feature type="region of interest" description="Disordered" evidence="1">
    <location>
        <begin position="177"/>
        <end position="241"/>
    </location>
</feature>